<keyword evidence="2" id="KW-0812">Transmembrane</keyword>
<keyword evidence="2" id="KW-0472">Membrane</keyword>
<feature type="region of interest" description="Disordered" evidence="1">
    <location>
        <begin position="191"/>
        <end position="360"/>
    </location>
</feature>
<feature type="transmembrane region" description="Helical" evidence="2">
    <location>
        <begin position="98"/>
        <end position="119"/>
    </location>
</feature>
<protein>
    <submittedName>
        <fullName evidence="3">Uncharacterized protein</fullName>
    </submittedName>
</protein>
<evidence type="ECO:0000313" key="4">
    <source>
        <dbReference type="Proteomes" id="UP000250080"/>
    </source>
</evidence>
<proteinExistence type="predicted"/>
<feature type="transmembrane region" description="Helical" evidence="2">
    <location>
        <begin position="32"/>
        <end position="54"/>
    </location>
</feature>
<feature type="transmembrane region" description="Helical" evidence="2">
    <location>
        <begin position="66"/>
        <end position="89"/>
    </location>
</feature>
<name>A0A0A8QH04_9ACTN</name>
<sequence length="360" mass="37078">MSEQISTVNQTPKAPRVPWGTRLLRWREPITWASILLTIGFLVGGVVEILLNLFRRGMGFGRAARALSSSVATGWLVLVVLLVCACAYIKPVTGHAKLLARVAALVTSVVVAYDLFLLVADLTGGGTFSSIALEIIGALLAMSVKAVLALFLWRMSVVLKGPRKAPVVVTAPEPGLAPVWQAEEAVGDQWAHPGTPAAPVGVAPGASGLATNPGQPPDWRSGMQGLSSVFGGARGATPDQGQPVGQQPPAQQPAAQQPGAQQPAAQPPQPTQWPPSSVAAAQAPAGGPSSSQPPAAPQQGQAPRTPSLIKLDAADPSAMPDNSAETGPVTFTARERADGAQLEQPDEDHGADPGRPAQDS</sequence>
<gene>
    <name evidence="3" type="ORF">PFR_JS23_1549</name>
</gene>
<organism evidence="3 4">
    <name type="scientific">Propionibacterium freudenreichii</name>
    <dbReference type="NCBI Taxonomy" id="1744"/>
    <lineage>
        <taxon>Bacteria</taxon>
        <taxon>Bacillati</taxon>
        <taxon>Actinomycetota</taxon>
        <taxon>Actinomycetes</taxon>
        <taxon>Propionibacteriales</taxon>
        <taxon>Propionibacteriaceae</taxon>
        <taxon>Propionibacterium</taxon>
    </lineage>
</organism>
<reference evidence="3 4" key="1">
    <citation type="submission" date="2016-09" db="EMBL/GenBank/DDBJ databases">
        <authorList>
            <person name="Laine KS P."/>
        </authorList>
    </citation>
    <scope>NUCLEOTIDE SEQUENCE [LARGE SCALE GENOMIC DNA]</scope>
    <source>
        <strain evidence="3">PFRJS-23</strain>
    </source>
</reference>
<feature type="transmembrane region" description="Helical" evidence="2">
    <location>
        <begin position="131"/>
        <end position="153"/>
    </location>
</feature>
<dbReference type="Proteomes" id="UP000250080">
    <property type="component" value="Chromosome I"/>
</dbReference>
<evidence type="ECO:0000313" key="3">
    <source>
        <dbReference type="EMBL" id="SCQ80025.1"/>
    </source>
</evidence>
<dbReference type="AlphaFoldDB" id="A0A0A8QH04"/>
<dbReference type="EMBL" id="LT618793">
    <property type="protein sequence ID" value="SCQ80025.1"/>
    <property type="molecule type" value="Genomic_DNA"/>
</dbReference>
<feature type="compositionally biased region" description="Low complexity" evidence="1">
    <location>
        <begin position="193"/>
        <end position="208"/>
    </location>
</feature>
<feature type="compositionally biased region" description="Low complexity" evidence="1">
    <location>
        <begin position="238"/>
        <end position="264"/>
    </location>
</feature>
<keyword evidence="2" id="KW-1133">Transmembrane helix</keyword>
<accession>A0A0A8QH04</accession>
<feature type="compositionally biased region" description="Low complexity" evidence="1">
    <location>
        <begin position="274"/>
        <end position="303"/>
    </location>
</feature>
<dbReference type="RefSeq" id="WP_013160650.1">
    <property type="nucleotide sequence ID" value="NZ_CCYP01000023.1"/>
</dbReference>
<evidence type="ECO:0000256" key="2">
    <source>
        <dbReference type="SAM" id="Phobius"/>
    </source>
</evidence>
<evidence type="ECO:0000256" key="1">
    <source>
        <dbReference type="SAM" id="MobiDB-lite"/>
    </source>
</evidence>